<dbReference type="Gene3D" id="3.90.190.10">
    <property type="entry name" value="Protein tyrosine phosphatase superfamily"/>
    <property type="match status" value="1"/>
</dbReference>
<reference evidence="9" key="1">
    <citation type="submission" date="2022-03" db="EMBL/GenBank/DDBJ databases">
        <authorList>
            <person name="Martin C."/>
        </authorList>
    </citation>
    <scope>NUCLEOTIDE SEQUENCE</scope>
</reference>
<dbReference type="PANTHER" id="PTHR19134:SF553">
    <property type="entry name" value="TYROSINE-PROTEIN PHOSPHATASE 10D-RELATED"/>
    <property type="match status" value="1"/>
</dbReference>
<dbReference type="PROSITE" id="PS50055">
    <property type="entry name" value="TYR_PHOSPHATASE_PTP"/>
    <property type="match status" value="1"/>
</dbReference>
<dbReference type="PRINTS" id="PR00700">
    <property type="entry name" value="PRTYPHPHTASE"/>
</dbReference>
<keyword evidence="6" id="KW-1133">Transmembrane helix</keyword>
<keyword evidence="3" id="KW-0904">Protein phosphatase</keyword>
<evidence type="ECO:0000256" key="3">
    <source>
        <dbReference type="ARBA" id="ARBA00022912"/>
    </source>
</evidence>
<evidence type="ECO:0000256" key="1">
    <source>
        <dbReference type="ARBA" id="ARBA00013064"/>
    </source>
</evidence>
<protein>
    <recommendedName>
        <fullName evidence="1">protein-tyrosine-phosphatase</fullName>
        <ecNumber evidence="1">3.1.3.48</ecNumber>
    </recommendedName>
</protein>
<dbReference type="PROSITE" id="PS00383">
    <property type="entry name" value="TYR_PHOSPHATASE_1"/>
    <property type="match status" value="1"/>
</dbReference>
<dbReference type="FunFam" id="3.90.190.10:FF:000102">
    <property type="entry name" value="Receptor-type tyrosine-protein phosphatase"/>
    <property type="match status" value="1"/>
</dbReference>
<dbReference type="GO" id="GO:0004725">
    <property type="term" value="F:protein tyrosine phosphatase activity"/>
    <property type="evidence" value="ECO:0007669"/>
    <property type="project" value="UniProtKB-EC"/>
</dbReference>
<feature type="region of interest" description="Disordered" evidence="5">
    <location>
        <begin position="576"/>
        <end position="615"/>
    </location>
</feature>
<dbReference type="CDD" id="cd00047">
    <property type="entry name" value="PTPc"/>
    <property type="match status" value="1"/>
</dbReference>
<comment type="catalytic activity">
    <reaction evidence="4">
        <text>O-phospho-L-tyrosyl-[protein] + H2O = L-tyrosyl-[protein] + phosphate</text>
        <dbReference type="Rhea" id="RHEA:10684"/>
        <dbReference type="Rhea" id="RHEA-COMP:10136"/>
        <dbReference type="Rhea" id="RHEA-COMP:20101"/>
        <dbReference type="ChEBI" id="CHEBI:15377"/>
        <dbReference type="ChEBI" id="CHEBI:43474"/>
        <dbReference type="ChEBI" id="CHEBI:46858"/>
        <dbReference type="ChEBI" id="CHEBI:61978"/>
        <dbReference type="EC" id="3.1.3.48"/>
    </reaction>
</comment>
<dbReference type="InterPro" id="IPR000242">
    <property type="entry name" value="PTP_cat"/>
</dbReference>
<dbReference type="InterPro" id="IPR003595">
    <property type="entry name" value="Tyr_Pase_cat"/>
</dbReference>
<sequence length="1239" mass="136284">MAITFANMDYKVAFCLQLTLVCWFQIDLVKTNLASSTDLQVISSTPEGIDIHPTSLSGSTDNLSNDANSITISTGGGSIEYINIIPTATSTVNSASRYSDIQNDDQYATDHISLIPSSTIKGCHTDIQLQTSSYETMLYQYSSKTPTFIPPQKLYSTHPVDASIFSEYDISYTDNAFISSIEIVATTVISSDNDPSSSLQMESVSVITDNNPKEKQEHLFNTTFEESENLDNLTKHPLDISNQTKSVTLHNSTPILHSTVSHISASRNASEVAEEYSKTESRSTKALYGFVSSSMLALETALYTSILQTPSFVSKSLSATLDPIQNQKVSQTKDIIWSATIPVESIPSMISSSSSFISSDGTSTPIMPSFGLQSSILSTDIGSTIQVPLDAKSTLTGSLIEIDSTHMRLATQTVKVDSRSAMILSDSSEVTFSSSSSMPTTMSSGGLLLQKIMSTPSVGLLNSALETSIGTSPISNSMNSDSMSSLGMCSSCIPTTKSTQMIFSDSHATSSLMSSFSSIGPIATSIQVISSDSYMTTRTTTMSVSTLPNYTILSTATSIMSLFASSTVQTAESETTLPTGLTDETTSSIVNTSNGPITKSGVSEEPKSEAVTKDYVSSRGKSPFSTTYRKYTSIPISDTGNSITKHVTLFKKSTLTPISTTPGYKKPQQITKHPFSHQPFTGTIPGLITTRTSKPIRKPIKPSLYVTIVMKLTWSEFCLKVPQFLTMMTKMVNLGLHKPIKTEQVKIMNHKYCDEQNEKLDVFRSRKLAYIHGVVPDKLSINKRDVSIGIRIDIYVTDQKGGYSYDLTSVLANTISEEFDGKTKTLIGIGLVMEYKVHGKLKVSHSQQVVRKHMSDGVIVAITLACIAGVCFVGLIVLQILFKRRRGKKMARTYEYECGDTYSTHSVESIHLTTFNHSNRAANHLGYINEAMDLGQEVLSRPMDFHELGSFADNWEGITDEYQLLPNFMPKLSEVPIGAEDKNRYANVIPVRSTRVKLSDTGEEHSEYINANYVRGYADEARCYIATQAPLEDTVNDFWRMVWEQQSQVIIMLTDLEEHGLSKCAPYWPDEDPEGTDTLQLYGDYEVVLKAREEKPDCIVSTLSLKDIEKNLCRYVTHFWYTSWPIHGVPDSAKSVLKFLVDVRPFMEESHGPPIVHCSPGTGRTGTVIAVDICMRQYEETHTVDVLHSVDTIREDRAGSVQTVHQYAFIYKALTTYCNMLRYSSTVSLSSSVASSSYA</sequence>
<dbReference type="InterPro" id="IPR000387">
    <property type="entry name" value="Tyr_Pase_dom"/>
</dbReference>
<dbReference type="InterPro" id="IPR016130">
    <property type="entry name" value="Tyr_Pase_AS"/>
</dbReference>
<evidence type="ECO:0000256" key="4">
    <source>
        <dbReference type="ARBA" id="ARBA00051722"/>
    </source>
</evidence>
<dbReference type="InterPro" id="IPR029021">
    <property type="entry name" value="Prot-tyrosine_phosphatase-like"/>
</dbReference>
<dbReference type="PANTHER" id="PTHR19134">
    <property type="entry name" value="RECEPTOR-TYPE TYROSINE-PROTEIN PHOSPHATASE"/>
    <property type="match status" value="1"/>
</dbReference>
<evidence type="ECO:0000313" key="9">
    <source>
        <dbReference type="EMBL" id="CAH1795882.1"/>
    </source>
</evidence>
<gene>
    <name evidence="9" type="ORF">OFUS_LOCUS20352</name>
</gene>
<evidence type="ECO:0000256" key="6">
    <source>
        <dbReference type="SAM" id="Phobius"/>
    </source>
</evidence>
<dbReference type="SUPFAM" id="SSF52799">
    <property type="entry name" value="(Phosphotyrosine protein) phosphatases II"/>
    <property type="match status" value="1"/>
</dbReference>
<dbReference type="SMART" id="SM00404">
    <property type="entry name" value="PTPc_motif"/>
    <property type="match status" value="1"/>
</dbReference>
<keyword evidence="10" id="KW-1185">Reference proteome</keyword>
<dbReference type="PROSITE" id="PS50056">
    <property type="entry name" value="TYR_PHOSPHATASE_2"/>
    <property type="match status" value="1"/>
</dbReference>
<name>A0A8S4PP71_OWEFU</name>
<dbReference type="InterPro" id="IPR050348">
    <property type="entry name" value="Protein-Tyr_Phosphatase"/>
</dbReference>
<accession>A0A8S4PP71</accession>
<organism evidence="9 10">
    <name type="scientific">Owenia fusiformis</name>
    <name type="common">Polychaete worm</name>
    <dbReference type="NCBI Taxonomy" id="6347"/>
    <lineage>
        <taxon>Eukaryota</taxon>
        <taxon>Metazoa</taxon>
        <taxon>Spiralia</taxon>
        <taxon>Lophotrochozoa</taxon>
        <taxon>Annelida</taxon>
        <taxon>Polychaeta</taxon>
        <taxon>Sedentaria</taxon>
        <taxon>Canalipalpata</taxon>
        <taxon>Sabellida</taxon>
        <taxon>Oweniida</taxon>
        <taxon>Oweniidae</taxon>
        <taxon>Owenia</taxon>
    </lineage>
</organism>
<keyword evidence="6" id="KW-0812">Transmembrane</keyword>
<comment type="caution">
    <text evidence="9">The sequence shown here is derived from an EMBL/GenBank/DDBJ whole genome shotgun (WGS) entry which is preliminary data.</text>
</comment>
<evidence type="ECO:0000259" key="8">
    <source>
        <dbReference type="PROSITE" id="PS50056"/>
    </source>
</evidence>
<dbReference type="EMBL" id="CAIIXF020000010">
    <property type="protein sequence ID" value="CAH1795882.1"/>
    <property type="molecule type" value="Genomic_DNA"/>
</dbReference>
<evidence type="ECO:0000313" key="10">
    <source>
        <dbReference type="Proteomes" id="UP000749559"/>
    </source>
</evidence>
<proteinExistence type="predicted"/>
<feature type="domain" description="Tyrosine-protein phosphatase" evidence="7">
    <location>
        <begin position="981"/>
        <end position="1217"/>
    </location>
</feature>
<dbReference type="OrthoDB" id="10057603at2759"/>
<keyword evidence="6" id="KW-0472">Membrane</keyword>
<dbReference type="Proteomes" id="UP000749559">
    <property type="component" value="Unassembled WGS sequence"/>
</dbReference>
<evidence type="ECO:0000256" key="2">
    <source>
        <dbReference type="ARBA" id="ARBA00022801"/>
    </source>
</evidence>
<evidence type="ECO:0000259" key="7">
    <source>
        <dbReference type="PROSITE" id="PS50055"/>
    </source>
</evidence>
<feature type="transmembrane region" description="Helical" evidence="6">
    <location>
        <begin position="858"/>
        <end position="882"/>
    </location>
</feature>
<dbReference type="EC" id="3.1.3.48" evidence="1"/>
<feature type="compositionally biased region" description="Basic and acidic residues" evidence="5">
    <location>
        <begin position="602"/>
        <end position="612"/>
    </location>
</feature>
<keyword evidence="2" id="KW-0378">Hydrolase</keyword>
<feature type="domain" description="Tyrosine specific protein phosphatases" evidence="8">
    <location>
        <begin position="1137"/>
        <end position="1208"/>
    </location>
</feature>
<feature type="compositionally biased region" description="Low complexity" evidence="5">
    <location>
        <begin position="576"/>
        <end position="586"/>
    </location>
</feature>
<feature type="compositionally biased region" description="Polar residues" evidence="5">
    <location>
        <begin position="587"/>
        <end position="601"/>
    </location>
</feature>
<evidence type="ECO:0000256" key="5">
    <source>
        <dbReference type="SAM" id="MobiDB-lite"/>
    </source>
</evidence>
<dbReference type="SMART" id="SM00194">
    <property type="entry name" value="PTPc"/>
    <property type="match status" value="1"/>
</dbReference>
<dbReference type="AlphaFoldDB" id="A0A8S4PP71"/>
<dbReference type="Pfam" id="PF00102">
    <property type="entry name" value="Y_phosphatase"/>
    <property type="match status" value="1"/>
</dbReference>